<evidence type="ECO:0000256" key="6">
    <source>
        <dbReference type="ARBA" id="ARBA00023601"/>
    </source>
</evidence>
<gene>
    <name evidence="8" type="ORF">WMO13_06005</name>
</gene>
<protein>
    <submittedName>
        <fullName evidence="8">Radical SAM protein</fullName>
    </submittedName>
</protein>
<evidence type="ECO:0000313" key="8">
    <source>
        <dbReference type="EMBL" id="WZW86943.1"/>
    </source>
</evidence>
<comment type="similarity">
    <text evidence="6">Belongs to the radical SAM superfamily. Anaerobic sulfatase-maturating enzyme family.</text>
</comment>
<dbReference type="Gene3D" id="3.20.20.70">
    <property type="entry name" value="Aldolase class I"/>
    <property type="match status" value="1"/>
</dbReference>
<accession>A0ABZ3BYV8</accession>
<dbReference type="InterPro" id="IPR058240">
    <property type="entry name" value="rSAM_sf"/>
</dbReference>
<keyword evidence="2" id="KW-0949">S-adenosyl-L-methionine</keyword>
<evidence type="ECO:0000256" key="2">
    <source>
        <dbReference type="ARBA" id="ARBA00022691"/>
    </source>
</evidence>
<dbReference type="EMBL" id="CP150637">
    <property type="protein sequence ID" value="WZW86943.1"/>
    <property type="molecule type" value="Genomic_DNA"/>
</dbReference>
<dbReference type="SFLD" id="SFLDS00029">
    <property type="entry name" value="Radical_SAM"/>
    <property type="match status" value="1"/>
</dbReference>
<keyword evidence="5" id="KW-0411">Iron-sulfur</keyword>
<dbReference type="Proteomes" id="UP001449178">
    <property type="component" value="Chromosome"/>
</dbReference>
<dbReference type="InterPro" id="IPR023885">
    <property type="entry name" value="4Fe4S-binding_SPASM_dom"/>
</dbReference>
<keyword evidence="9" id="KW-1185">Reference proteome</keyword>
<dbReference type="CDD" id="cd01335">
    <property type="entry name" value="Radical_SAM"/>
    <property type="match status" value="1"/>
</dbReference>
<name>A0ABZ3BYV8_9GAMM</name>
<comment type="cofactor">
    <cofactor evidence="1">
        <name>[4Fe-4S] cluster</name>
        <dbReference type="ChEBI" id="CHEBI:49883"/>
    </cofactor>
</comment>
<dbReference type="PROSITE" id="PS51918">
    <property type="entry name" value="RADICAL_SAM"/>
    <property type="match status" value="1"/>
</dbReference>
<dbReference type="InterPro" id="IPR007197">
    <property type="entry name" value="rSAM"/>
</dbReference>
<evidence type="ECO:0000256" key="1">
    <source>
        <dbReference type="ARBA" id="ARBA00001966"/>
    </source>
</evidence>
<dbReference type="InterPro" id="IPR013785">
    <property type="entry name" value="Aldolase_TIM"/>
</dbReference>
<sequence>MVNLKLPYWVTKTEKGHQLILFNWWNNFSVQIYDKYHPAYQYINQNSIGYKTDKYIDDINWLINNKFIIESTDDPIIIKEEKFNSEILHLILLPAGEACNLDCVYCYEDHDDKSRMTIEHADILLKMILKLNKKHVHIEYFGGEPLLNINFISYFSNLMSNKNISYSISITTNGTLLNESTFNTLYSSNVKSYQITLDGLEDKHNELRVSKSKNINSFKSVVRAIETLKNSNKNDIRVVLRLNVNESTIDDGYLTIFGNFIKNLVPSDDPRFLILPKPISDYSHLNLKDNVSAQTSYCKASNTVIRKIEEYLIKNNLLSASSFLATNNSGYCCYAGNENSLVITPDFSIRKCTVAMNDPINIVGNVLPNGSIIKNNNFPMWTKDYSDSNCKSCFLQKSCQGNSCPLANIKNSKKICPPLKSDVSFLTEQVMNYYEK</sequence>
<reference evidence="8 9" key="1">
    <citation type="submission" date="2024-03" db="EMBL/GenBank/DDBJ databases">
        <title>Complete Genome Sequence and Annotation of Ignatzschineria larvae DSM 13226.</title>
        <authorList>
            <person name="Cantrell E."/>
            <person name="Burcham Z.M."/>
        </authorList>
    </citation>
    <scope>NUCLEOTIDE SEQUENCE [LARGE SCALE GENOMIC DNA]</scope>
    <source>
        <strain evidence="8 9">DSM 13226</strain>
    </source>
</reference>
<evidence type="ECO:0000259" key="7">
    <source>
        <dbReference type="PROSITE" id="PS51918"/>
    </source>
</evidence>
<evidence type="ECO:0000256" key="4">
    <source>
        <dbReference type="ARBA" id="ARBA00023004"/>
    </source>
</evidence>
<dbReference type="InterPro" id="IPR023867">
    <property type="entry name" value="Sulphatase_maturase_rSAM"/>
</dbReference>
<feature type="domain" description="Radical SAM core" evidence="7">
    <location>
        <begin position="82"/>
        <end position="314"/>
    </location>
</feature>
<dbReference type="SUPFAM" id="SSF102114">
    <property type="entry name" value="Radical SAM enzymes"/>
    <property type="match status" value="1"/>
</dbReference>
<proteinExistence type="inferred from homology"/>
<evidence type="ECO:0000313" key="9">
    <source>
        <dbReference type="Proteomes" id="UP001449178"/>
    </source>
</evidence>
<keyword evidence="3" id="KW-0479">Metal-binding</keyword>
<dbReference type="SFLD" id="SFLDG01067">
    <property type="entry name" value="SPASM/twitch_domain_containing"/>
    <property type="match status" value="1"/>
</dbReference>
<dbReference type="Pfam" id="PF04055">
    <property type="entry name" value="Radical_SAM"/>
    <property type="match status" value="1"/>
</dbReference>
<dbReference type="RefSeq" id="WP_169727763.1">
    <property type="nucleotide sequence ID" value="NZ_AZOD01000011.1"/>
</dbReference>
<keyword evidence="4" id="KW-0408">Iron</keyword>
<evidence type="ECO:0000256" key="5">
    <source>
        <dbReference type="ARBA" id="ARBA00023014"/>
    </source>
</evidence>
<dbReference type="PANTHER" id="PTHR43273:SF3">
    <property type="entry name" value="ANAEROBIC SULFATASE-MATURATING ENZYME HOMOLOG ASLB-RELATED"/>
    <property type="match status" value="1"/>
</dbReference>
<organism evidence="8 9">
    <name type="scientific">Ignatzschineria larvae DSM 13226</name>
    <dbReference type="NCBI Taxonomy" id="1111732"/>
    <lineage>
        <taxon>Bacteria</taxon>
        <taxon>Pseudomonadati</taxon>
        <taxon>Pseudomonadota</taxon>
        <taxon>Gammaproteobacteria</taxon>
        <taxon>Cardiobacteriales</taxon>
        <taxon>Ignatzschineriaceae</taxon>
        <taxon>Ignatzschineria</taxon>
    </lineage>
</organism>
<dbReference type="PANTHER" id="PTHR43273">
    <property type="entry name" value="ANAEROBIC SULFATASE-MATURATING ENZYME HOMOLOG ASLB-RELATED"/>
    <property type="match status" value="1"/>
</dbReference>
<evidence type="ECO:0000256" key="3">
    <source>
        <dbReference type="ARBA" id="ARBA00022723"/>
    </source>
</evidence>
<dbReference type="NCBIfam" id="TIGR04085">
    <property type="entry name" value="rSAM_more_4Fe4S"/>
    <property type="match status" value="1"/>
</dbReference>